<dbReference type="Proteomes" id="UP000660262">
    <property type="component" value="Unassembled WGS sequence"/>
</dbReference>
<sequence>MVFQGNFAHVGTGLTYMGTGTRSTERVRRQGVVPTYSPRRHVSVPTGGRYRERFLDGGRRELGRNAMTNGAFGDNAVGRTYWIRKKFGESVPSGTRSAVHELHAHMAATKERAGFRYFRGMGSRASRGTLKKPGSGPNGLPWHNDLVHGDGAFGSGNLEDA</sequence>
<gene>
    <name evidence="2" type="ORF">PPROV_000211900</name>
</gene>
<reference evidence="2" key="1">
    <citation type="submission" date="2020-10" db="EMBL/GenBank/DDBJ databases">
        <title>Unveiling of a novel bifunctional photoreceptor, Dualchrome1, isolated from a cosmopolitan green alga.</title>
        <authorList>
            <person name="Suzuki S."/>
            <person name="Kawachi M."/>
        </authorList>
    </citation>
    <scope>NUCLEOTIDE SEQUENCE</scope>
    <source>
        <strain evidence="2">NIES 2893</strain>
    </source>
</reference>
<keyword evidence="3" id="KW-1185">Reference proteome</keyword>
<evidence type="ECO:0000256" key="1">
    <source>
        <dbReference type="SAM" id="MobiDB-lite"/>
    </source>
</evidence>
<feature type="region of interest" description="Disordered" evidence="1">
    <location>
        <begin position="124"/>
        <end position="146"/>
    </location>
</feature>
<evidence type="ECO:0000313" key="3">
    <source>
        <dbReference type="Proteomes" id="UP000660262"/>
    </source>
</evidence>
<organism evidence="2 3">
    <name type="scientific">Pycnococcus provasolii</name>
    <dbReference type="NCBI Taxonomy" id="41880"/>
    <lineage>
        <taxon>Eukaryota</taxon>
        <taxon>Viridiplantae</taxon>
        <taxon>Chlorophyta</taxon>
        <taxon>Pseudoscourfieldiophyceae</taxon>
        <taxon>Pseudoscourfieldiales</taxon>
        <taxon>Pycnococcaceae</taxon>
        <taxon>Pycnococcus</taxon>
    </lineage>
</organism>
<dbReference type="EMBL" id="BNJQ01000005">
    <property type="protein sequence ID" value="GHP03364.1"/>
    <property type="molecule type" value="Genomic_DNA"/>
</dbReference>
<evidence type="ECO:0000313" key="2">
    <source>
        <dbReference type="EMBL" id="GHP03364.1"/>
    </source>
</evidence>
<dbReference type="AlphaFoldDB" id="A0A830H8I0"/>
<protein>
    <submittedName>
        <fullName evidence="2">Uncharacterized protein</fullName>
    </submittedName>
</protein>
<name>A0A830H8I0_9CHLO</name>
<proteinExistence type="predicted"/>
<accession>A0A830H8I0</accession>
<comment type="caution">
    <text evidence="2">The sequence shown here is derived from an EMBL/GenBank/DDBJ whole genome shotgun (WGS) entry which is preliminary data.</text>
</comment>